<evidence type="ECO:0000313" key="7">
    <source>
        <dbReference type="Proteomes" id="UP001139494"/>
    </source>
</evidence>
<feature type="domain" description="AMP-dependent synthetase/ligase" evidence="4">
    <location>
        <begin position="8"/>
        <end position="365"/>
    </location>
</feature>
<dbReference type="GO" id="GO:0031956">
    <property type="term" value="F:medium-chain fatty acid-CoA ligase activity"/>
    <property type="evidence" value="ECO:0007669"/>
    <property type="project" value="TreeGrafter"/>
</dbReference>
<dbReference type="PANTHER" id="PTHR43201">
    <property type="entry name" value="ACYL-COA SYNTHETASE"/>
    <property type="match status" value="1"/>
</dbReference>
<dbReference type="EMBL" id="JAHLKM010000011">
    <property type="protein sequence ID" value="MCQ4333718.1"/>
    <property type="molecule type" value="Genomic_DNA"/>
</dbReference>
<sequence>MMRIDDLLETRVQKTPQKPFVTFPDASFTYEETAATAKRYANALERLGVEAGDRVGLFLPNSPPFLFCFFANAYLDSVTAPSNPEYQPAELEHSIDLSTPEILVTTPALLDTATEAAEGTSVERILLTEDAAGQEYESLPALAADQPAEIDPHDGDAGTVGLHMYTSGTTGPPKAVECQHENWTISAIDFQKRMGFTHEDTLFTALPLFHANAQIYSTLGAAAAGAEVVIYDRFSSSRWWDWCREHGVTEFNAMGSMLKMLDNLPESESDADNPVEFVFSAGTPAELIEPFEERFDLRVVEGYSLTEDPLLMLNPTDPEKRRIGSIGFPPAEKRIDVVDDDGNPVPTGEKGEIIQQCPALMAGYHGQPEKTAEAMEDGWFYTGDYGKVDEDGFVYFLDRKKDIVRRGGENISSYEVEGVIKSLDAVEEVAVIPSPDEFYTEVVKALVRTKHDREIGPGDIVEHCRGRLASFKIPRYVEFVEEFPYTPTGKIQKQKLRDRERSEAPDHWDRESDS</sequence>
<gene>
    <name evidence="6" type="ORF">KM295_09550</name>
</gene>
<evidence type="ECO:0000259" key="5">
    <source>
        <dbReference type="Pfam" id="PF13193"/>
    </source>
</evidence>
<dbReference type="InterPro" id="IPR045851">
    <property type="entry name" value="AMP-bd_C_sf"/>
</dbReference>
<dbReference type="InterPro" id="IPR042099">
    <property type="entry name" value="ANL_N_sf"/>
</dbReference>
<dbReference type="PANTHER" id="PTHR43201:SF5">
    <property type="entry name" value="MEDIUM-CHAIN ACYL-COA LIGASE ACSF2, MITOCHONDRIAL"/>
    <property type="match status" value="1"/>
</dbReference>
<reference evidence="6" key="1">
    <citation type="journal article" date="2023" name="Front. Microbiol.">
        <title>Genomic-based phylogenetic and metabolic analyses of the genus Natronomonas, and description of Natronomonas aquatica sp. nov.</title>
        <authorList>
            <person name="Garcia-Roldan A."/>
            <person name="Duran-Viseras A."/>
            <person name="de la Haba R.R."/>
            <person name="Corral P."/>
            <person name="Sanchez-Porro C."/>
            <person name="Ventosa A."/>
        </authorList>
    </citation>
    <scope>NUCLEOTIDE SEQUENCE</scope>
    <source>
        <strain evidence="6">F2-12</strain>
    </source>
</reference>
<evidence type="ECO:0000313" key="6">
    <source>
        <dbReference type="EMBL" id="MCQ4333718.1"/>
    </source>
</evidence>
<dbReference type="InterPro" id="IPR025110">
    <property type="entry name" value="AMP-bd_C"/>
</dbReference>
<evidence type="ECO:0000259" key="4">
    <source>
        <dbReference type="Pfam" id="PF00501"/>
    </source>
</evidence>
<dbReference type="Gene3D" id="3.40.50.12780">
    <property type="entry name" value="N-terminal domain of ligase-like"/>
    <property type="match status" value="1"/>
</dbReference>
<dbReference type="RefSeq" id="WP_256029745.1">
    <property type="nucleotide sequence ID" value="NZ_JAHLKM010000011.1"/>
</dbReference>
<protein>
    <submittedName>
        <fullName evidence="6">AMP-binding protein</fullName>
    </submittedName>
</protein>
<comment type="caution">
    <text evidence="6">The sequence shown here is derived from an EMBL/GenBank/DDBJ whole genome shotgun (WGS) entry which is preliminary data.</text>
</comment>
<name>A0A9R1D6Q1_9EURY</name>
<proteinExistence type="inferred from homology"/>
<dbReference type="InterPro" id="IPR000873">
    <property type="entry name" value="AMP-dep_synth/lig_dom"/>
</dbReference>
<dbReference type="AlphaFoldDB" id="A0A9R1D6Q1"/>
<dbReference type="Proteomes" id="UP001139494">
    <property type="component" value="Unassembled WGS sequence"/>
</dbReference>
<feature type="compositionally biased region" description="Basic and acidic residues" evidence="3">
    <location>
        <begin position="495"/>
        <end position="514"/>
    </location>
</feature>
<evidence type="ECO:0000256" key="3">
    <source>
        <dbReference type="SAM" id="MobiDB-lite"/>
    </source>
</evidence>
<evidence type="ECO:0000256" key="2">
    <source>
        <dbReference type="ARBA" id="ARBA00022598"/>
    </source>
</evidence>
<dbReference type="Gene3D" id="3.30.300.30">
    <property type="match status" value="1"/>
</dbReference>
<feature type="domain" description="AMP-binding enzyme C-terminal" evidence="5">
    <location>
        <begin position="415"/>
        <end position="490"/>
    </location>
</feature>
<accession>A0A9R1D6Q1</accession>
<dbReference type="Pfam" id="PF13193">
    <property type="entry name" value="AMP-binding_C"/>
    <property type="match status" value="1"/>
</dbReference>
<keyword evidence="2" id="KW-0436">Ligase</keyword>
<dbReference type="GO" id="GO:0006631">
    <property type="term" value="P:fatty acid metabolic process"/>
    <property type="evidence" value="ECO:0007669"/>
    <property type="project" value="TreeGrafter"/>
</dbReference>
<dbReference type="SUPFAM" id="SSF56801">
    <property type="entry name" value="Acetyl-CoA synthetase-like"/>
    <property type="match status" value="1"/>
</dbReference>
<evidence type="ECO:0000256" key="1">
    <source>
        <dbReference type="ARBA" id="ARBA00006432"/>
    </source>
</evidence>
<feature type="region of interest" description="Disordered" evidence="3">
    <location>
        <begin position="489"/>
        <end position="514"/>
    </location>
</feature>
<dbReference type="Pfam" id="PF00501">
    <property type="entry name" value="AMP-binding"/>
    <property type="match status" value="1"/>
</dbReference>
<organism evidence="6 7">
    <name type="scientific">Natronomonas aquatica</name>
    <dbReference type="NCBI Taxonomy" id="2841590"/>
    <lineage>
        <taxon>Archaea</taxon>
        <taxon>Methanobacteriati</taxon>
        <taxon>Methanobacteriota</taxon>
        <taxon>Stenosarchaea group</taxon>
        <taxon>Halobacteria</taxon>
        <taxon>Halobacteriales</taxon>
        <taxon>Natronomonadaceae</taxon>
        <taxon>Natronomonas</taxon>
    </lineage>
</organism>
<keyword evidence="7" id="KW-1185">Reference proteome</keyword>
<comment type="similarity">
    <text evidence="1">Belongs to the ATP-dependent AMP-binding enzyme family.</text>
</comment>